<proteinExistence type="predicted"/>
<protein>
    <submittedName>
        <fullName evidence="1">Uncharacterized protein</fullName>
    </submittedName>
</protein>
<dbReference type="EMBL" id="SNRW01006048">
    <property type="protein sequence ID" value="KAA6383832.1"/>
    <property type="molecule type" value="Genomic_DNA"/>
</dbReference>
<evidence type="ECO:0000313" key="2">
    <source>
        <dbReference type="Proteomes" id="UP000324800"/>
    </source>
</evidence>
<dbReference type="AlphaFoldDB" id="A0A5J4VMI3"/>
<organism evidence="1 2">
    <name type="scientific">Streblomastix strix</name>
    <dbReference type="NCBI Taxonomy" id="222440"/>
    <lineage>
        <taxon>Eukaryota</taxon>
        <taxon>Metamonada</taxon>
        <taxon>Preaxostyla</taxon>
        <taxon>Oxymonadida</taxon>
        <taxon>Streblomastigidae</taxon>
        <taxon>Streblomastix</taxon>
    </lineage>
</organism>
<accession>A0A5J4VMI3</accession>
<dbReference type="Proteomes" id="UP000324800">
    <property type="component" value="Unassembled WGS sequence"/>
</dbReference>
<name>A0A5J4VMI3_9EUKA</name>
<evidence type="ECO:0000313" key="1">
    <source>
        <dbReference type="EMBL" id="KAA6383832.1"/>
    </source>
</evidence>
<comment type="caution">
    <text evidence="1">The sequence shown here is derived from an EMBL/GenBank/DDBJ whole genome shotgun (WGS) entry which is preliminary data.</text>
</comment>
<reference evidence="1 2" key="1">
    <citation type="submission" date="2019-03" db="EMBL/GenBank/DDBJ databases">
        <title>Single cell metagenomics reveals metabolic interactions within the superorganism composed of flagellate Streblomastix strix and complex community of Bacteroidetes bacteria on its surface.</title>
        <authorList>
            <person name="Treitli S.C."/>
            <person name="Kolisko M."/>
            <person name="Husnik F."/>
            <person name="Keeling P."/>
            <person name="Hampl V."/>
        </authorList>
    </citation>
    <scope>NUCLEOTIDE SEQUENCE [LARGE SCALE GENOMIC DNA]</scope>
    <source>
        <strain evidence="1">ST1C</strain>
    </source>
</reference>
<gene>
    <name evidence="1" type="ORF">EZS28_020640</name>
</gene>
<sequence>MLNTDLYKKEGEQLQIIEGIIRKKDDQEESNFGDYLTRGELNDIFVNKLDAQALTGSKSFTNNANATSFVKTGKDETSVLLADGSDVLLSSLGGVQVKDITNLIVNLDSNNTFNYFKLTRVSTFCTLMMKIQPKIQIITTTATVICSIGTVSTGISPPIPPSTTYPISLATKRKKLTCVHSFRDI</sequence>